<dbReference type="SUPFAM" id="SSF51735">
    <property type="entry name" value="NAD(P)-binding Rossmann-fold domains"/>
    <property type="match status" value="1"/>
</dbReference>
<evidence type="ECO:0000256" key="1">
    <source>
        <dbReference type="ARBA" id="ARBA00001936"/>
    </source>
</evidence>
<dbReference type="InterPro" id="IPR013644">
    <property type="entry name" value="DXP_reductoisomerase_C"/>
</dbReference>
<proteinExistence type="inferred from homology"/>
<dbReference type="UniPathway" id="UPA00056">
    <property type="reaction ID" value="UER00092"/>
</dbReference>
<dbReference type="InterPro" id="IPR036291">
    <property type="entry name" value="NAD(P)-bd_dom_sf"/>
</dbReference>
<dbReference type="GO" id="GO:0051484">
    <property type="term" value="P:isopentenyl diphosphate biosynthetic process, methylerythritol 4-phosphate pathway involved in terpenoid biosynthetic process"/>
    <property type="evidence" value="ECO:0007669"/>
    <property type="project" value="TreeGrafter"/>
</dbReference>
<dbReference type="Gene3D" id="3.40.50.720">
    <property type="entry name" value="NAD(P)-binding Rossmann-like Domain"/>
    <property type="match status" value="1"/>
</dbReference>
<feature type="domain" description="DXP reductoisomerase C-terminal" evidence="15">
    <location>
        <begin position="184"/>
        <end position="305"/>
    </location>
</feature>
<dbReference type="GO" id="GO:0030145">
    <property type="term" value="F:manganese ion binding"/>
    <property type="evidence" value="ECO:0007669"/>
    <property type="project" value="TreeGrafter"/>
</dbReference>
<dbReference type="eggNOG" id="ENOG502QPJ7">
    <property type="taxonomic scope" value="Eukaryota"/>
</dbReference>
<dbReference type="GO" id="GO:0030604">
    <property type="term" value="F:1-deoxy-D-xylulose-5-phosphate reductoisomerase activity"/>
    <property type="evidence" value="ECO:0007669"/>
    <property type="project" value="UniProtKB-EC"/>
</dbReference>
<sequence>MVEVARHEDCDSVVTGIVGCAGLPPTVAAIKAGKNICLANKETLIAGGPAIVPLAVKHGVKILPADSEHSALFQCIQGMPEGALRRIILTASGGAFRDMDLATMRELAVSDPAALHKKATTHPNWDMGAKITCDSATLMNKALEVIEAHYLYGTSYDNIDVVVHPQSIIHSMVETVDSSVLAQMGWPDMRLPILYTMSWPNRVECSEVTWPRLDFVKMGDLTFRAPDYEKYPSLPMGYAAGRAGGTMTGVFSAANEQAVAMFLDKKMGYFDIYKVIEMAMEDHKKDLVLDPTLDDIVHYDLEARRFVKELVESGKLNGAVPCVYQLQQLKVMLARLASATPATACARCSTLRSTRARRPTLRASSSSSKDDRQSDEALHAELEKINAANNSKTASDWISSWSKKMNAPPDAEAERAEEARAQAAFESSLEEARAYRYVFAGDLLSGNGDSFAWKYLSDALGMIGITLDAPNLVGSSSEEFTVSTALETLTKALEGDERRPIRLIGSSTGAFVAAMYAEANPLRVDKVFLLSPTWNLASLLGNFERRYGVKFSDAFRADAETLPGFPTIKCPAYVVHGHDDEISPLKNSERWMNMASQWTRQEGDSEEVVGERRLLEVQGLGHGVETALPQSMGRFTEFFKLPRVDLYLREQDP</sequence>
<dbReference type="Pfam" id="PF08436">
    <property type="entry name" value="DXP_redisom_C"/>
    <property type="match status" value="1"/>
</dbReference>
<name>A0A1Y5IQX7_OSTTA</name>
<dbReference type="InterPro" id="IPR003821">
    <property type="entry name" value="DXP_reductoisomerase"/>
</dbReference>
<evidence type="ECO:0000259" key="13">
    <source>
        <dbReference type="Pfam" id="PF02670"/>
    </source>
</evidence>
<dbReference type="EMBL" id="KZ155771">
    <property type="protein sequence ID" value="OUS49512.1"/>
    <property type="molecule type" value="Genomic_DNA"/>
</dbReference>
<dbReference type="InterPro" id="IPR013512">
    <property type="entry name" value="DXP_reductoisomerase_N"/>
</dbReference>
<dbReference type="Pfam" id="PF13288">
    <property type="entry name" value="DXPR_C"/>
    <property type="match status" value="1"/>
</dbReference>
<evidence type="ECO:0000256" key="12">
    <source>
        <dbReference type="SAM" id="MobiDB-lite"/>
    </source>
</evidence>
<dbReference type="EC" id="1.1.1.267" evidence="5"/>
<evidence type="ECO:0000259" key="14">
    <source>
        <dbReference type="Pfam" id="PF08436"/>
    </source>
</evidence>
<dbReference type="Gene3D" id="3.40.50.1820">
    <property type="entry name" value="alpha/beta hydrolase"/>
    <property type="match status" value="1"/>
</dbReference>
<feature type="domain" description="1-deoxy-D-xylulose 5-phosphate reductoisomerase N-terminal" evidence="13">
    <location>
        <begin position="2"/>
        <end position="48"/>
    </location>
</feature>
<evidence type="ECO:0000256" key="3">
    <source>
        <dbReference type="ARBA" id="ARBA00005094"/>
    </source>
</evidence>
<dbReference type="GO" id="GO:0070402">
    <property type="term" value="F:NADPH binding"/>
    <property type="evidence" value="ECO:0007669"/>
    <property type="project" value="InterPro"/>
</dbReference>
<dbReference type="PANTHER" id="PTHR30525">
    <property type="entry name" value="1-DEOXY-D-XYLULOSE 5-PHOSPHATE REDUCTOISOMERASE"/>
    <property type="match status" value="1"/>
</dbReference>
<dbReference type="AlphaFoldDB" id="A0A1Y5IQX7"/>
<dbReference type="InterPro" id="IPR036169">
    <property type="entry name" value="DXPR_C_sf"/>
</dbReference>
<dbReference type="HAMAP" id="MF_00183">
    <property type="entry name" value="DXP_reductoisom"/>
    <property type="match status" value="1"/>
</dbReference>
<evidence type="ECO:0000313" key="16">
    <source>
        <dbReference type="EMBL" id="OUS49512.1"/>
    </source>
</evidence>
<accession>A0A1Y5IQX7</accession>
<comment type="cofactor">
    <cofactor evidence="1">
        <name>Mn(2+)</name>
        <dbReference type="ChEBI" id="CHEBI:29035"/>
    </cofactor>
</comment>
<comment type="pathway">
    <text evidence="3">Isoprenoid biosynthesis; isopentenyl diphosphate biosynthesis via DXP pathway; isopentenyl diphosphate from 1-deoxy-D-xylulose 5-phosphate: step 1/6.</text>
</comment>
<evidence type="ECO:0000256" key="5">
    <source>
        <dbReference type="ARBA" id="ARBA00012366"/>
    </source>
</evidence>
<feature type="domain" description="1-deoxy-D-xylulose 5-phosphate reductoisomerase C-terminal" evidence="14">
    <location>
        <begin position="62"/>
        <end position="152"/>
    </location>
</feature>
<dbReference type="SUPFAM" id="SSF55347">
    <property type="entry name" value="Glyceraldehyde-3-phosphate dehydrogenase-like, C-terminal domain"/>
    <property type="match status" value="1"/>
</dbReference>
<dbReference type="Pfam" id="PF02670">
    <property type="entry name" value="DXP_reductoisom"/>
    <property type="match status" value="1"/>
</dbReference>
<gene>
    <name evidence="16" type="ORF">BE221DRAFT_165729</name>
</gene>
<dbReference type="InterPro" id="IPR029058">
    <property type="entry name" value="AB_hydrolase_fold"/>
</dbReference>
<evidence type="ECO:0000256" key="11">
    <source>
        <dbReference type="ARBA" id="ARBA00048543"/>
    </source>
</evidence>
<feature type="region of interest" description="Disordered" evidence="12">
    <location>
        <begin position="356"/>
        <end position="376"/>
    </location>
</feature>
<evidence type="ECO:0000256" key="9">
    <source>
        <dbReference type="ARBA" id="ARBA00023211"/>
    </source>
</evidence>
<comment type="similarity">
    <text evidence="4">Belongs to the DXR family.</text>
</comment>
<organism evidence="16">
    <name type="scientific">Ostreococcus tauri</name>
    <name type="common">Marine green alga</name>
    <dbReference type="NCBI Taxonomy" id="70448"/>
    <lineage>
        <taxon>Eukaryota</taxon>
        <taxon>Viridiplantae</taxon>
        <taxon>Chlorophyta</taxon>
        <taxon>Mamiellophyceae</taxon>
        <taxon>Mamiellales</taxon>
        <taxon>Bathycoccaceae</taxon>
        <taxon>Ostreococcus</taxon>
    </lineage>
</organism>
<evidence type="ECO:0000256" key="6">
    <source>
        <dbReference type="ARBA" id="ARBA00022723"/>
    </source>
</evidence>
<keyword evidence="8" id="KW-0560">Oxidoreductase</keyword>
<dbReference type="InterPro" id="IPR026877">
    <property type="entry name" value="DXPR_C"/>
</dbReference>
<keyword evidence="6" id="KW-0479">Metal-binding</keyword>
<comment type="cofactor">
    <cofactor evidence="2">
        <name>Mg(2+)</name>
        <dbReference type="ChEBI" id="CHEBI:18420"/>
    </cofactor>
</comment>
<evidence type="ECO:0000256" key="10">
    <source>
        <dbReference type="ARBA" id="ARBA00023229"/>
    </source>
</evidence>
<protein>
    <recommendedName>
        <fullName evidence="5">1-deoxy-D-xylulose-5-phosphate reductoisomerase</fullName>
        <ecNumber evidence="5">1.1.1.267</ecNumber>
    </recommendedName>
</protein>
<dbReference type="Gene3D" id="1.10.1740.10">
    <property type="match status" value="1"/>
</dbReference>
<comment type="catalytic activity">
    <reaction evidence="11">
        <text>2-C-methyl-D-erythritol 4-phosphate + NADP(+) = 1-deoxy-D-xylulose 5-phosphate + NADPH + H(+)</text>
        <dbReference type="Rhea" id="RHEA:13717"/>
        <dbReference type="ChEBI" id="CHEBI:15378"/>
        <dbReference type="ChEBI" id="CHEBI:57783"/>
        <dbReference type="ChEBI" id="CHEBI:57792"/>
        <dbReference type="ChEBI" id="CHEBI:58262"/>
        <dbReference type="ChEBI" id="CHEBI:58349"/>
        <dbReference type="EC" id="1.1.1.267"/>
    </reaction>
    <physiologicalReaction direction="right-to-left" evidence="11">
        <dbReference type="Rhea" id="RHEA:13719"/>
    </physiologicalReaction>
</comment>
<evidence type="ECO:0000256" key="2">
    <source>
        <dbReference type="ARBA" id="ARBA00001946"/>
    </source>
</evidence>
<dbReference type="NCBIfam" id="TIGR00243">
    <property type="entry name" value="Dxr"/>
    <property type="match status" value="1"/>
</dbReference>
<dbReference type="SUPFAM" id="SSF69055">
    <property type="entry name" value="1-deoxy-D-xylulose-5-phosphate reductoisomerase, C-terminal domain"/>
    <property type="match status" value="1"/>
</dbReference>
<keyword evidence="10" id="KW-0414">Isoprene biosynthesis</keyword>
<dbReference type="SUPFAM" id="SSF53474">
    <property type="entry name" value="alpha/beta-Hydrolases"/>
    <property type="match status" value="1"/>
</dbReference>
<keyword evidence="9" id="KW-0464">Manganese</keyword>
<evidence type="ECO:0000256" key="7">
    <source>
        <dbReference type="ARBA" id="ARBA00022857"/>
    </source>
</evidence>
<dbReference type="Proteomes" id="UP000195557">
    <property type="component" value="Unassembled WGS sequence"/>
</dbReference>
<evidence type="ECO:0000256" key="4">
    <source>
        <dbReference type="ARBA" id="ARBA00006825"/>
    </source>
</evidence>
<keyword evidence="7" id="KW-0521">NADP</keyword>
<reference evidence="16" key="1">
    <citation type="submission" date="2017-04" db="EMBL/GenBank/DDBJ databases">
        <title>Population genomics of picophytoplankton unveils novel chromosome hypervariability.</title>
        <authorList>
            <consortium name="DOE Joint Genome Institute"/>
            <person name="Blanc-Mathieu R."/>
            <person name="Krasovec M."/>
            <person name="Hebrard M."/>
            <person name="Yau S."/>
            <person name="Desgranges E."/>
            <person name="Martin J."/>
            <person name="Schackwitz W."/>
            <person name="Kuo A."/>
            <person name="Salin G."/>
            <person name="Donnadieu C."/>
            <person name="Desdevises Y."/>
            <person name="Sanchez-Ferandin S."/>
            <person name="Moreau H."/>
            <person name="Rivals E."/>
            <person name="Grigoriev I.V."/>
            <person name="Grimsley N."/>
            <person name="Eyre-Walker A."/>
            <person name="Piganeau G."/>
        </authorList>
    </citation>
    <scope>NUCLEOTIDE SEQUENCE [LARGE SCALE GENOMIC DNA]</scope>
    <source>
        <strain evidence="16">RCC 1115</strain>
    </source>
</reference>
<evidence type="ECO:0000256" key="8">
    <source>
        <dbReference type="ARBA" id="ARBA00023002"/>
    </source>
</evidence>
<evidence type="ECO:0000259" key="15">
    <source>
        <dbReference type="Pfam" id="PF13288"/>
    </source>
</evidence>
<dbReference type="PANTHER" id="PTHR30525:SF0">
    <property type="entry name" value="1-DEOXY-D-XYLULOSE 5-PHOSPHATE REDUCTOISOMERASE, CHLOROPLASTIC"/>
    <property type="match status" value="1"/>
</dbReference>